<reference evidence="2" key="1">
    <citation type="journal article" date="2019" name="Environ. Microbiol.">
        <title>Fungal ecological strategies reflected in gene transcription - a case study of two litter decomposers.</title>
        <authorList>
            <person name="Barbi F."/>
            <person name="Kohler A."/>
            <person name="Barry K."/>
            <person name="Baskaran P."/>
            <person name="Daum C."/>
            <person name="Fauchery L."/>
            <person name="Ihrmark K."/>
            <person name="Kuo A."/>
            <person name="LaButti K."/>
            <person name="Lipzen A."/>
            <person name="Morin E."/>
            <person name="Grigoriev I.V."/>
            <person name="Henrissat B."/>
            <person name="Lindahl B."/>
            <person name="Martin F."/>
        </authorList>
    </citation>
    <scope>NUCLEOTIDE SEQUENCE</scope>
    <source>
        <strain evidence="2">JB14</strain>
    </source>
</reference>
<keyword evidence="3" id="KW-1185">Reference proteome</keyword>
<dbReference type="AlphaFoldDB" id="A0A6A4GUJ3"/>
<protein>
    <submittedName>
        <fullName evidence="2">Uncharacterized protein</fullName>
    </submittedName>
</protein>
<accession>A0A6A4GUJ3</accession>
<sequence length="258" mass="28842">MLMPQTTFTIHKYFSTDSPLHRFLPVRLHALTTQKTHQRNAEGPRQGGTSPERCMNNQGPHFLCLPDVGSSKALSKRLETASLVNRKQPCTILAAKPFPSIYPQAYNPERFPPSDPTNSAFLPCPTALWTMTVHHDLLLINDAVGFCFEMGFGFAPRLTSSLLKPSRCIPPTWYASAYFFLFSSPIQNFAPANPRRFHSQDASPAAGEVRKNRIVNHAGEELGSEGTRTGWGYIAGWSYCRCVCVGRVAPRANDWWVE</sequence>
<proteinExistence type="predicted"/>
<dbReference type="Proteomes" id="UP000799118">
    <property type="component" value="Unassembled WGS sequence"/>
</dbReference>
<gene>
    <name evidence="2" type="ORF">BT96DRAFT_1003574</name>
</gene>
<name>A0A6A4GUJ3_9AGAR</name>
<dbReference type="EMBL" id="ML769712">
    <property type="protein sequence ID" value="KAE9389093.1"/>
    <property type="molecule type" value="Genomic_DNA"/>
</dbReference>
<feature type="region of interest" description="Disordered" evidence="1">
    <location>
        <begin position="32"/>
        <end position="51"/>
    </location>
</feature>
<evidence type="ECO:0000313" key="2">
    <source>
        <dbReference type="EMBL" id="KAE9389093.1"/>
    </source>
</evidence>
<evidence type="ECO:0000256" key="1">
    <source>
        <dbReference type="SAM" id="MobiDB-lite"/>
    </source>
</evidence>
<evidence type="ECO:0000313" key="3">
    <source>
        <dbReference type="Proteomes" id="UP000799118"/>
    </source>
</evidence>
<organism evidence="2 3">
    <name type="scientific">Gymnopus androsaceus JB14</name>
    <dbReference type="NCBI Taxonomy" id="1447944"/>
    <lineage>
        <taxon>Eukaryota</taxon>
        <taxon>Fungi</taxon>
        <taxon>Dikarya</taxon>
        <taxon>Basidiomycota</taxon>
        <taxon>Agaricomycotina</taxon>
        <taxon>Agaricomycetes</taxon>
        <taxon>Agaricomycetidae</taxon>
        <taxon>Agaricales</taxon>
        <taxon>Marasmiineae</taxon>
        <taxon>Omphalotaceae</taxon>
        <taxon>Gymnopus</taxon>
    </lineage>
</organism>